<evidence type="ECO:0000256" key="3">
    <source>
        <dbReference type="ARBA" id="ARBA00022449"/>
    </source>
</evidence>
<dbReference type="PANTHER" id="PTHR43562:SF4">
    <property type="entry name" value="NA(+)_H(+) ANTIPORTER NHAS5"/>
    <property type="match status" value="1"/>
</dbReference>
<sequence length="731" mass="83262">MAAKLCFFFHFTKKMPTFVAKMTLLLSYLPITDPTFIFFVVLMIILFAPIVMSKLRIPHIIGMVLAGIAIGQYGFNILERDNSFELFGRVGLYYIMFLAGLEMDMEGVKKHSRRFLLFGLLTCFIPLILTYIMSMTILDYSASASFLLGCIMASNTLIAYPIIGRYGLQRHQSVALSVGSSMISLFMALVMLAALSGSFSKDSNWLFWVMFVVKFATFCVGSVILIPKLTRYFLRRYSDAVMQYIFVMAVMFLSAALSSLIGIEGVFGAFFSGLILNRYIPRVSPLMNRIEFIGNALFIPYFLIGVGMLINLRTLFTSVQVVWVVALIVFFGTFGKAIAAYMCSLLFRLSKADGHMMFGLTSAHAAGAIAMVMVGIRLEVAPGEYLVGDDMLNGIIMMILFTCIISTMMTEHASKQIIIQEKTHLQTDAPKDDDEKILLCVKYPEIAPHLLYLSMFMRNQRLNRDLVALNVVYDDQNSNAAREEGLRLLEQLQQTASASDVNVQTQVRLATNIANGIKHAFREFACSEIIMGMHVHTDINPRFWGEFIQSLYNGLNRQIILMRFVQPMPTLRRIRVAVPSRAEFEPGFNRWLERLSRLAGQLDCRIQFHGRHESLELIKQYINNRHPNVRADYTYMAHWNELPQLAADIDEDHLFVVVTARKGTISYKTALERLPDELQKHFSGKNLMIIFPDQHGDTKDERMSFTEAQHHEENSIYDTILRWIHQKKVKN</sequence>
<keyword evidence="6" id="KW-0406">Ion transport</keyword>
<name>A0A1M6UF17_XYLRU</name>
<dbReference type="Proteomes" id="UP000184130">
    <property type="component" value="Unassembled WGS sequence"/>
</dbReference>
<comment type="subcellular location">
    <subcellularLocation>
        <location evidence="1">Membrane</location>
        <topology evidence="1">Multi-pass membrane protein</topology>
    </subcellularLocation>
</comment>
<protein>
    <submittedName>
        <fullName evidence="10">Kef-type K+ transport system, membrane component KefB</fullName>
    </submittedName>
</protein>
<evidence type="ECO:0000313" key="11">
    <source>
        <dbReference type="Proteomes" id="UP000184130"/>
    </source>
</evidence>
<proteinExistence type="predicted"/>
<feature type="transmembrane region" description="Helical" evidence="8">
    <location>
        <begin position="115"/>
        <end position="138"/>
    </location>
</feature>
<keyword evidence="4 8" id="KW-0812">Transmembrane</keyword>
<dbReference type="InterPro" id="IPR006153">
    <property type="entry name" value="Cation/H_exchanger_TM"/>
</dbReference>
<feature type="transmembrane region" description="Helical" evidence="8">
    <location>
        <begin position="356"/>
        <end position="376"/>
    </location>
</feature>
<dbReference type="GO" id="GO:0015297">
    <property type="term" value="F:antiporter activity"/>
    <property type="evidence" value="ECO:0007669"/>
    <property type="project" value="UniProtKB-KW"/>
</dbReference>
<evidence type="ECO:0000313" key="10">
    <source>
        <dbReference type="EMBL" id="SHK67733.1"/>
    </source>
</evidence>
<organism evidence="10 11">
    <name type="scientific">Xylanibacter ruminicola</name>
    <name type="common">Prevotella ruminicola</name>
    <dbReference type="NCBI Taxonomy" id="839"/>
    <lineage>
        <taxon>Bacteria</taxon>
        <taxon>Pseudomonadati</taxon>
        <taxon>Bacteroidota</taxon>
        <taxon>Bacteroidia</taxon>
        <taxon>Bacteroidales</taxon>
        <taxon>Prevotellaceae</taxon>
        <taxon>Xylanibacter</taxon>
    </lineage>
</organism>
<evidence type="ECO:0000256" key="6">
    <source>
        <dbReference type="ARBA" id="ARBA00023065"/>
    </source>
</evidence>
<feature type="transmembrane region" description="Helical" evidence="8">
    <location>
        <begin position="144"/>
        <end position="163"/>
    </location>
</feature>
<evidence type="ECO:0000256" key="5">
    <source>
        <dbReference type="ARBA" id="ARBA00022989"/>
    </source>
</evidence>
<reference evidence="10 11" key="1">
    <citation type="submission" date="2016-11" db="EMBL/GenBank/DDBJ databases">
        <authorList>
            <person name="Jaros S."/>
            <person name="Januszkiewicz K."/>
            <person name="Wedrychowicz H."/>
        </authorList>
    </citation>
    <scope>NUCLEOTIDE SEQUENCE [LARGE SCALE GENOMIC DNA]</scope>
    <source>
        <strain evidence="10 11">KHT3</strain>
    </source>
</reference>
<evidence type="ECO:0000256" key="1">
    <source>
        <dbReference type="ARBA" id="ARBA00004141"/>
    </source>
</evidence>
<dbReference type="InterPro" id="IPR038770">
    <property type="entry name" value="Na+/solute_symporter_sf"/>
</dbReference>
<dbReference type="SUPFAM" id="SSF52402">
    <property type="entry name" value="Adenine nucleotide alpha hydrolases-like"/>
    <property type="match status" value="1"/>
</dbReference>
<feature type="domain" description="Cation/H+ exchanger transmembrane" evidence="9">
    <location>
        <begin position="43"/>
        <end position="410"/>
    </location>
</feature>
<evidence type="ECO:0000256" key="7">
    <source>
        <dbReference type="ARBA" id="ARBA00023136"/>
    </source>
</evidence>
<feature type="transmembrane region" description="Helical" evidence="8">
    <location>
        <begin position="60"/>
        <end position="78"/>
    </location>
</feature>
<dbReference type="AlphaFoldDB" id="A0A1M6UF17"/>
<feature type="transmembrane region" description="Helical" evidence="8">
    <location>
        <begin position="292"/>
        <end position="310"/>
    </location>
</feature>
<evidence type="ECO:0000259" key="9">
    <source>
        <dbReference type="Pfam" id="PF00999"/>
    </source>
</evidence>
<dbReference type="PANTHER" id="PTHR43562">
    <property type="entry name" value="NAPA-TYPE SODIUM/HYDROGEN ANTIPORTER"/>
    <property type="match status" value="1"/>
</dbReference>
<keyword evidence="7 8" id="KW-0472">Membrane</keyword>
<dbReference type="GO" id="GO:1902600">
    <property type="term" value="P:proton transmembrane transport"/>
    <property type="evidence" value="ECO:0007669"/>
    <property type="project" value="InterPro"/>
</dbReference>
<accession>A0A1M6UF17</accession>
<feature type="transmembrane region" description="Helical" evidence="8">
    <location>
        <begin position="25"/>
        <end position="48"/>
    </location>
</feature>
<feature type="transmembrane region" description="Helical" evidence="8">
    <location>
        <begin position="205"/>
        <end position="225"/>
    </location>
</feature>
<dbReference type="Pfam" id="PF00999">
    <property type="entry name" value="Na_H_Exchanger"/>
    <property type="match status" value="1"/>
</dbReference>
<gene>
    <name evidence="10" type="ORF">SAMN05216463_10925</name>
</gene>
<dbReference type="GO" id="GO:0016020">
    <property type="term" value="C:membrane"/>
    <property type="evidence" value="ECO:0007669"/>
    <property type="project" value="UniProtKB-SubCell"/>
</dbReference>
<dbReference type="EMBL" id="FRBD01000009">
    <property type="protein sequence ID" value="SHK67733.1"/>
    <property type="molecule type" value="Genomic_DNA"/>
</dbReference>
<keyword evidence="5 8" id="KW-1133">Transmembrane helix</keyword>
<dbReference type="Gene3D" id="1.20.1530.20">
    <property type="match status" value="1"/>
</dbReference>
<feature type="transmembrane region" description="Helical" evidence="8">
    <location>
        <begin position="391"/>
        <end position="410"/>
    </location>
</feature>
<dbReference type="Gene3D" id="3.40.50.12370">
    <property type="match status" value="1"/>
</dbReference>
<evidence type="ECO:0000256" key="8">
    <source>
        <dbReference type="SAM" id="Phobius"/>
    </source>
</evidence>
<keyword evidence="2" id="KW-0813">Transport</keyword>
<feature type="transmembrane region" description="Helical" evidence="8">
    <location>
        <begin position="322"/>
        <end position="344"/>
    </location>
</feature>
<keyword evidence="3" id="KW-0050">Antiport</keyword>
<evidence type="ECO:0000256" key="4">
    <source>
        <dbReference type="ARBA" id="ARBA00022692"/>
    </source>
</evidence>
<evidence type="ECO:0000256" key="2">
    <source>
        <dbReference type="ARBA" id="ARBA00022448"/>
    </source>
</evidence>
<feature type="transmembrane region" description="Helical" evidence="8">
    <location>
        <begin position="175"/>
        <end position="199"/>
    </location>
</feature>